<dbReference type="InterPro" id="IPR048279">
    <property type="entry name" value="MdtK-like"/>
</dbReference>
<dbReference type="KEGG" id="mbw:MSBRW_2089"/>
<proteinExistence type="predicted"/>
<evidence type="ECO:0000313" key="8">
    <source>
        <dbReference type="EMBL" id="AKB51342.1"/>
    </source>
</evidence>
<gene>
    <name evidence="8" type="ORF">MSBRW_2089</name>
</gene>
<dbReference type="Proteomes" id="UP000033038">
    <property type="component" value="Chromosome"/>
</dbReference>
<dbReference type="InterPro" id="IPR002528">
    <property type="entry name" value="MATE_fam"/>
</dbReference>
<evidence type="ECO:0000256" key="2">
    <source>
        <dbReference type="ARBA" id="ARBA00022448"/>
    </source>
</evidence>
<feature type="transmembrane region" description="Helical" evidence="7">
    <location>
        <begin position="406"/>
        <end position="430"/>
    </location>
</feature>
<sequence>MYNKPAKKANSLCSVTELKTKGVDILLGDPKKAIIKLAIPMIVAMSVQNIYQLIDTYWVSGLGADAMAAMGFVFPFFFVSMALSNGLGIGGGTAISRRIGAKDKEGADNVAVHTLILMLILVLIYSIPFYIFAPQLFTLVGAGKTTGLAVDYARVIFLGSIVVFFTNVANSIIRSEGDSKRAMQAMVLGAGLNIILDPIFIYTLDLGIAGAAWATLFSLAISSLMMFNWFFIKKNTYISFNFRRFGFKRDIVEDILRVGIPSSIQHITLSIILLAMNLIIIAASDTDGVAVFSTGWKVITVSVAPLMGVATAVVSVGGASFGARAFEKAEIALKYSIKLGLLIETGIALLIFALAPQIAAVFTRAETATHIAGDIEVFLRIVSIYLPTVGFGMLSSCIFQGAGKGMNALAATILRTFMTPLFAYIFALTLDLGEKGIWWGLITGNGISCMIIFVWARMFLSELIRTEHSIKGAMENVA</sequence>
<evidence type="ECO:0000256" key="1">
    <source>
        <dbReference type="ARBA" id="ARBA00004651"/>
    </source>
</evidence>
<evidence type="ECO:0000313" key="9">
    <source>
        <dbReference type="Proteomes" id="UP000033038"/>
    </source>
</evidence>
<feature type="transmembrane region" description="Helical" evidence="7">
    <location>
        <begin position="267"/>
        <end position="284"/>
    </location>
</feature>
<feature type="transmembrane region" description="Helical" evidence="7">
    <location>
        <begin position="210"/>
        <end position="232"/>
    </location>
</feature>
<feature type="transmembrane region" description="Helical" evidence="7">
    <location>
        <begin position="110"/>
        <end position="132"/>
    </location>
</feature>
<dbReference type="InterPro" id="IPR052031">
    <property type="entry name" value="Membrane_Transporter-Flippase"/>
</dbReference>
<feature type="transmembrane region" description="Helical" evidence="7">
    <location>
        <begin position="34"/>
        <end position="54"/>
    </location>
</feature>
<dbReference type="GeneID" id="24823615"/>
<dbReference type="EMBL" id="CP009526">
    <property type="protein sequence ID" value="AKB51342.1"/>
    <property type="molecule type" value="Genomic_DNA"/>
</dbReference>
<dbReference type="PANTHER" id="PTHR43549">
    <property type="entry name" value="MULTIDRUG RESISTANCE PROTEIN YPNP-RELATED"/>
    <property type="match status" value="1"/>
</dbReference>
<keyword evidence="4 7" id="KW-0812">Transmembrane</keyword>
<dbReference type="GO" id="GO:0042910">
    <property type="term" value="F:xenobiotic transmembrane transporter activity"/>
    <property type="evidence" value="ECO:0007669"/>
    <property type="project" value="InterPro"/>
</dbReference>
<dbReference type="CDD" id="cd13147">
    <property type="entry name" value="MATE_MJ0709_like"/>
    <property type="match status" value="1"/>
</dbReference>
<feature type="transmembrane region" description="Helical" evidence="7">
    <location>
        <begin position="66"/>
        <end position="89"/>
    </location>
</feature>
<name>A0A0E3QNF5_METBA</name>
<dbReference type="PIRSF" id="PIRSF006603">
    <property type="entry name" value="DinF"/>
    <property type="match status" value="1"/>
</dbReference>
<dbReference type="Pfam" id="PF01554">
    <property type="entry name" value="MatE"/>
    <property type="match status" value="2"/>
</dbReference>
<feature type="transmembrane region" description="Helical" evidence="7">
    <location>
        <begin position="377"/>
        <end position="399"/>
    </location>
</feature>
<dbReference type="GO" id="GO:0005886">
    <property type="term" value="C:plasma membrane"/>
    <property type="evidence" value="ECO:0007669"/>
    <property type="project" value="UniProtKB-SubCell"/>
</dbReference>
<evidence type="ECO:0000256" key="4">
    <source>
        <dbReference type="ARBA" id="ARBA00022692"/>
    </source>
</evidence>
<keyword evidence="2" id="KW-0813">Transport</keyword>
<dbReference type="AlphaFoldDB" id="A0A0E3QNF5"/>
<reference evidence="8 9" key="1">
    <citation type="submission" date="2014-07" db="EMBL/GenBank/DDBJ databases">
        <title>Methanogenic archaea and the global carbon cycle.</title>
        <authorList>
            <person name="Henriksen J.R."/>
            <person name="Luke J."/>
            <person name="Reinhart S."/>
            <person name="Benedict M.N."/>
            <person name="Youngblut N.D."/>
            <person name="Metcalf M.E."/>
            <person name="Whitaker R.J."/>
            <person name="Metcalf W.W."/>
        </authorList>
    </citation>
    <scope>NUCLEOTIDE SEQUENCE [LARGE SCALE GENOMIC DNA]</scope>
    <source>
        <strain evidence="8 9">Wiesmoor</strain>
    </source>
</reference>
<dbReference type="NCBIfam" id="TIGR00797">
    <property type="entry name" value="matE"/>
    <property type="match status" value="1"/>
</dbReference>
<organism evidence="8 9">
    <name type="scientific">Methanosarcina barkeri str. Wiesmoor</name>
    <dbReference type="NCBI Taxonomy" id="1434109"/>
    <lineage>
        <taxon>Archaea</taxon>
        <taxon>Methanobacteriati</taxon>
        <taxon>Methanobacteriota</taxon>
        <taxon>Stenosarchaea group</taxon>
        <taxon>Methanomicrobia</taxon>
        <taxon>Methanosarcinales</taxon>
        <taxon>Methanosarcinaceae</taxon>
        <taxon>Methanosarcina</taxon>
    </lineage>
</organism>
<evidence type="ECO:0000256" key="5">
    <source>
        <dbReference type="ARBA" id="ARBA00022989"/>
    </source>
</evidence>
<feature type="transmembrane region" description="Helical" evidence="7">
    <location>
        <begin position="341"/>
        <end position="365"/>
    </location>
</feature>
<keyword evidence="5 7" id="KW-1133">Transmembrane helix</keyword>
<dbReference type="HOGENOM" id="CLU_012893_0_1_2"/>
<evidence type="ECO:0000256" key="3">
    <source>
        <dbReference type="ARBA" id="ARBA00022475"/>
    </source>
</evidence>
<accession>A0A0E3QNF5</accession>
<feature type="transmembrane region" description="Helical" evidence="7">
    <location>
        <begin position="185"/>
        <end position="204"/>
    </location>
</feature>
<keyword evidence="6 7" id="KW-0472">Membrane</keyword>
<feature type="transmembrane region" description="Helical" evidence="7">
    <location>
        <begin position="152"/>
        <end position="173"/>
    </location>
</feature>
<keyword evidence="3" id="KW-1003">Cell membrane</keyword>
<evidence type="ECO:0000256" key="6">
    <source>
        <dbReference type="ARBA" id="ARBA00023136"/>
    </source>
</evidence>
<dbReference type="GO" id="GO:0015297">
    <property type="term" value="F:antiporter activity"/>
    <property type="evidence" value="ECO:0007669"/>
    <property type="project" value="InterPro"/>
</dbReference>
<dbReference type="PATRIC" id="fig|1434109.4.peg.2687"/>
<evidence type="ECO:0000256" key="7">
    <source>
        <dbReference type="SAM" id="Phobius"/>
    </source>
</evidence>
<dbReference type="PANTHER" id="PTHR43549:SF2">
    <property type="entry name" value="MULTIDRUG RESISTANCE PROTEIN NORM-RELATED"/>
    <property type="match status" value="1"/>
</dbReference>
<protein>
    <submittedName>
        <fullName evidence="8">Multi antimicrobial extrusion protein (Na(+)/drug antiporter), MATE family of MDR efflux pumps</fullName>
    </submittedName>
</protein>
<dbReference type="RefSeq" id="WP_011307583.1">
    <property type="nucleotide sequence ID" value="NZ_CP009526.1"/>
</dbReference>
<feature type="transmembrane region" description="Helical" evidence="7">
    <location>
        <begin position="296"/>
        <end position="321"/>
    </location>
</feature>
<comment type="subcellular location">
    <subcellularLocation>
        <location evidence="1">Cell membrane</location>
        <topology evidence="1">Multi-pass membrane protein</topology>
    </subcellularLocation>
</comment>
<feature type="transmembrane region" description="Helical" evidence="7">
    <location>
        <begin position="436"/>
        <end position="456"/>
    </location>
</feature>